<evidence type="ECO:0000259" key="1">
    <source>
        <dbReference type="PROSITE" id="PS50835"/>
    </source>
</evidence>
<dbReference type="SUPFAM" id="SSF48726">
    <property type="entry name" value="Immunoglobulin"/>
    <property type="match status" value="1"/>
</dbReference>
<protein>
    <recommendedName>
        <fullName evidence="1">Ig-like domain-containing protein</fullName>
    </recommendedName>
</protein>
<name>A0A669C9W0_ORENI</name>
<organism evidence="2 3">
    <name type="scientific">Oreochromis niloticus</name>
    <name type="common">Nile tilapia</name>
    <name type="synonym">Tilapia nilotica</name>
    <dbReference type="NCBI Taxonomy" id="8128"/>
    <lineage>
        <taxon>Eukaryota</taxon>
        <taxon>Metazoa</taxon>
        <taxon>Chordata</taxon>
        <taxon>Craniata</taxon>
        <taxon>Vertebrata</taxon>
        <taxon>Euteleostomi</taxon>
        <taxon>Actinopterygii</taxon>
        <taxon>Neopterygii</taxon>
        <taxon>Teleostei</taxon>
        <taxon>Neoteleostei</taxon>
        <taxon>Acanthomorphata</taxon>
        <taxon>Ovalentaria</taxon>
        <taxon>Cichlomorphae</taxon>
        <taxon>Cichliformes</taxon>
        <taxon>Cichlidae</taxon>
        <taxon>African cichlids</taxon>
        <taxon>Pseudocrenilabrinae</taxon>
        <taxon>Oreochromini</taxon>
        <taxon>Oreochromis</taxon>
    </lineage>
</organism>
<dbReference type="CDD" id="cd00096">
    <property type="entry name" value="Ig"/>
    <property type="match status" value="1"/>
</dbReference>
<dbReference type="InterPro" id="IPR036179">
    <property type="entry name" value="Ig-like_dom_sf"/>
</dbReference>
<dbReference type="PANTHER" id="PTHR11422:SF5">
    <property type="entry name" value="DIVERSE IMMUNOGLOBULIN DOMAIN-CONTAINING PROTEIN 1.1 ISOFORM X1-RELATED"/>
    <property type="match status" value="1"/>
</dbReference>
<dbReference type="Gene3D" id="2.60.40.10">
    <property type="entry name" value="Immunoglobulins"/>
    <property type="match status" value="1"/>
</dbReference>
<accession>A0A669C9W0</accession>
<sequence>MVTWAYNIYESETIIMVDNGIVEKNSAQAARLSLHSNCSLSIKNITAEDAGLYLCRPEGTGTTGQDTTVYLNILTSDFSISIKP</sequence>
<dbReference type="GO" id="GO:0045121">
    <property type="term" value="C:membrane raft"/>
    <property type="evidence" value="ECO:0007669"/>
    <property type="project" value="TreeGrafter"/>
</dbReference>
<dbReference type="OMA" id="YNIYESE"/>
<dbReference type="GO" id="GO:0009897">
    <property type="term" value="C:external side of plasma membrane"/>
    <property type="evidence" value="ECO:0007669"/>
    <property type="project" value="TreeGrafter"/>
</dbReference>
<dbReference type="Proteomes" id="UP000005207">
    <property type="component" value="Linkage group LG15"/>
</dbReference>
<proteinExistence type="predicted"/>
<reference evidence="3" key="1">
    <citation type="submission" date="2012-01" db="EMBL/GenBank/DDBJ databases">
        <title>The Genome Sequence of Oreochromis niloticus (Nile Tilapia).</title>
        <authorList>
            <consortium name="Broad Institute Genome Assembly Team"/>
            <consortium name="Broad Institute Sequencing Platform"/>
            <person name="Di Palma F."/>
            <person name="Johnson J."/>
            <person name="Lander E.S."/>
            <person name="Lindblad-Toh K."/>
        </authorList>
    </citation>
    <scope>NUCLEOTIDE SEQUENCE [LARGE SCALE GENOMIC DNA]</scope>
</reference>
<dbReference type="InterPro" id="IPR007110">
    <property type="entry name" value="Ig-like_dom"/>
</dbReference>
<dbReference type="Ensembl" id="ENSONIT00000068263.1">
    <property type="protein sequence ID" value="ENSONIP00000044234.1"/>
    <property type="gene ID" value="ENSONIG00000041955.1"/>
</dbReference>
<dbReference type="GO" id="GO:0042289">
    <property type="term" value="F:MHC class II protein binding"/>
    <property type="evidence" value="ECO:0007669"/>
    <property type="project" value="TreeGrafter"/>
</dbReference>
<dbReference type="InParanoid" id="A0A669C9W0"/>
<evidence type="ECO:0000313" key="3">
    <source>
        <dbReference type="Proteomes" id="UP000005207"/>
    </source>
</evidence>
<dbReference type="GO" id="GO:0070374">
    <property type="term" value="P:positive regulation of ERK1 and ERK2 cascade"/>
    <property type="evidence" value="ECO:0007669"/>
    <property type="project" value="TreeGrafter"/>
</dbReference>
<dbReference type="GeneTree" id="ENSGT01080000257598"/>
<dbReference type="AlphaFoldDB" id="A0A669C9W0"/>
<feature type="domain" description="Ig-like" evidence="1">
    <location>
        <begin position="1"/>
        <end position="72"/>
    </location>
</feature>
<dbReference type="GO" id="GO:0035723">
    <property type="term" value="P:interleukin-15-mediated signaling pathway"/>
    <property type="evidence" value="ECO:0007669"/>
    <property type="project" value="TreeGrafter"/>
</dbReference>
<dbReference type="GO" id="GO:0042110">
    <property type="term" value="P:T cell activation"/>
    <property type="evidence" value="ECO:0007669"/>
    <property type="project" value="TreeGrafter"/>
</dbReference>
<dbReference type="PANTHER" id="PTHR11422">
    <property type="entry name" value="T-CELL SURFACE GLYCOPROTEIN CD4"/>
    <property type="match status" value="1"/>
</dbReference>
<evidence type="ECO:0000313" key="2">
    <source>
        <dbReference type="Ensembl" id="ENSONIP00000044234.1"/>
    </source>
</evidence>
<dbReference type="Pfam" id="PF07686">
    <property type="entry name" value="V-set"/>
    <property type="match status" value="1"/>
</dbReference>
<keyword evidence="3" id="KW-1185">Reference proteome</keyword>
<reference evidence="2" key="2">
    <citation type="submission" date="2025-08" db="UniProtKB">
        <authorList>
            <consortium name="Ensembl"/>
        </authorList>
    </citation>
    <scope>IDENTIFICATION</scope>
</reference>
<dbReference type="InterPro" id="IPR013106">
    <property type="entry name" value="Ig_V-set"/>
</dbReference>
<dbReference type="InterPro" id="IPR013783">
    <property type="entry name" value="Ig-like_fold"/>
</dbReference>
<dbReference type="GO" id="GO:1990782">
    <property type="term" value="F:protein tyrosine kinase binding"/>
    <property type="evidence" value="ECO:0007669"/>
    <property type="project" value="TreeGrafter"/>
</dbReference>
<dbReference type="PROSITE" id="PS50835">
    <property type="entry name" value="IG_LIKE"/>
    <property type="match status" value="1"/>
</dbReference>
<reference evidence="2" key="3">
    <citation type="submission" date="2025-09" db="UniProtKB">
        <authorList>
            <consortium name="Ensembl"/>
        </authorList>
    </citation>
    <scope>IDENTIFICATION</scope>
</reference>